<reference evidence="1" key="2">
    <citation type="submission" date="2021-03" db="UniProtKB">
        <authorList>
            <consortium name="EnsemblPlants"/>
        </authorList>
    </citation>
    <scope>IDENTIFICATION</scope>
</reference>
<reference evidence="1" key="1">
    <citation type="journal article" date="2017" name="Nature">
        <title>The genome of Chenopodium quinoa.</title>
        <authorList>
            <person name="Jarvis D.E."/>
            <person name="Ho Y.S."/>
            <person name="Lightfoot D.J."/>
            <person name="Schmoeckel S.M."/>
            <person name="Li B."/>
            <person name="Borm T.J.A."/>
            <person name="Ohyanagi H."/>
            <person name="Mineta K."/>
            <person name="Michell C.T."/>
            <person name="Saber N."/>
            <person name="Kharbatia N.M."/>
            <person name="Rupper R.R."/>
            <person name="Sharp A.R."/>
            <person name="Dally N."/>
            <person name="Boughton B.A."/>
            <person name="Woo Y.H."/>
            <person name="Gao G."/>
            <person name="Schijlen E.G.W.M."/>
            <person name="Guo X."/>
            <person name="Momin A.A."/>
            <person name="Negrao S."/>
            <person name="Al-Babili S."/>
            <person name="Gehring C."/>
            <person name="Roessner U."/>
            <person name="Jung C."/>
            <person name="Murphy K."/>
            <person name="Arold S.T."/>
            <person name="Gojobori T."/>
            <person name="van der Linden C.G."/>
            <person name="van Loo E.N."/>
            <person name="Jellen E.N."/>
            <person name="Maughan P.J."/>
            <person name="Tester M."/>
        </authorList>
    </citation>
    <scope>NUCLEOTIDE SEQUENCE [LARGE SCALE GENOMIC DNA]</scope>
    <source>
        <strain evidence="1">cv. PI 614886</strain>
    </source>
</reference>
<evidence type="ECO:0000313" key="1">
    <source>
        <dbReference type="EnsemblPlants" id="AUR62007555-RA:cds"/>
    </source>
</evidence>
<evidence type="ECO:0000313" key="2">
    <source>
        <dbReference type="Proteomes" id="UP000596660"/>
    </source>
</evidence>
<dbReference type="Pfam" id="PF14223">
    <property type="entry name" value="Retrotran_gag_2"/>
    <property type="match status" value="1"/>
</dbReference>
<accession>A0A803L6R6</accession>
<sequence>MFQLHCRAYLVIDHIIPDAAPTISSSPENIVDPVLWQRLDDIVRQWIYSTISNDLLNTIINPDDKAIDAWNRLKDFFQNNKSARALQLEAQFTNTKLEDFNGVKPYCTRLKVLADSLRNVGDKVSDNRMAFQLLKGLSED</sequence>
<dbReference type="Gramene" id="AUR62007555-RA">
    <property type="protein sequence ID" value="AUR62007555-RA:cds"/>
    <property type="gene ID" value="AUR62007555"/>
</dbReference>
<keyword evidence="2" id="KW-1185">Reference proteome</keyword>
<dbReference type="Proteomes" id="UP000596660">
    <property type="component" value="Unplaced"/>
</dbReference>
<organism evidence="1 2">
    <name type="scientific">Chenopodium quinoa</name>
    <name type="common">Quinoa</name>
    <dbReference type="NCBI Taxonomy" id="63459"/>
    <lineage>
        <taxon>Eukaryota</taxon>
        <taxon>Viridiplantae</taxon>
        <taxon>Streptophyta</taxon>
        <taxon>Embryophyta</taxon>
        <taxon>Tracheophyta</taxon>
        <taxon>Spermatophyta</taxon>
        <taxon>Magnoliopsida</taxon>
        <taxon>eudicotyledons</taxon>
        <taxon>Gunneridae</taxon>
        <taxon>Pentapetalae</taxon>
        <taxon>Caryophyllales</taxon>
        <taxon>Chenopodiaceae</taxon>
        <taxon>Chenopodioideae</taxon>
        <taxon>Atripliceae</taxon>
        <taxon>Chenopodium</taxon>
    </lineage>
</organism>
<name>A0A803L6R6_CHEQI</name>
<dbReference type="PANTHER" id="PTHR47481">
    <property type="match status" value="1"/>
</dbReference>
<dbReference type="OMA" id="CRAYLVI"/>
<dbReference type="EnsemblPlants" id="AUR62007555-RA">
    <property type="protein sequence ID" value="AUR62007555-RA:cds"/>
    <property type="gene ID" value="AUR62007555"/>
</dbReference>
<dbReference type="AlphaFoldDB" id="A0A803L6R6"/>
<evidence type="ECO:0008006" key="3">
    <source>
        <dbReference type="Google" id="ProtNLM"/>
    </source>
</evidence>
<proteinExistence type="predicted"/>
<dbReference type="PANTHER" id="PTHR47481:SF42">
    <property type="entry name" value="RHO GTPASE-ACTIVATING PROTEIN GACK-LIKE"/>
    <property type="match status" value="1"/>
</dbReference>
<protein>
    <recommendedName>
        <fullName evidence="3">Retrotransposon gag domain-containing protein</fullName>
    </recommendedName>
</protein>